<name>A0A0R1YXI7_9LACO</name>
<dbReference type="PATRIC" id="fig|1423784.4.peg.1422"/>
<dbReference type="CDD" id="cd00865">
    <property type="entry name" value="PEBP_bact_arch"/>
    <property type="match status" value="1"/>
</dbReference>
<accession>A0A0R1YXI7</accession>
<dbReference type="NCBIfam" id="TIGR00481">
    <property type="entry name" value="YbhB/YbcL family Raf kinase inhibitor-like protein"/>
    <property type="match status" value="1"/>
</dbReference>
<comment type="caution">
    <text evidence="1">The sequence shown here is derived from an EMBL/GenBank/DDBJ whole genome shotgun (WGS) entry which is preliminary data.</text>
</comment>
<dbReference type="InterPro" id="IPR008914">
    <property type="entry name" value="PEBP"/>
</dbReference>
<sequence>MTMDIQVPLTKGLLADKYAKYAAAADIVDGKPIVSFPIKINGVPEEAKSLALTFLDWDAVPVSGFPWIHWIAANIAPTVTEIPEDNSQTLKVPMVQGRNSTAGGMIGNKDVKTAWHYNGPNPPDKVHNYHLSMFALDAELPLKDGFWLNELQDAMRGHILATAEFTIPSKP</sequence>
<proteinExistence type="predicted"/>
<organism evidence="1 2">
    <name type="scientific">Lentilactobacillus parabuchneri DSM 5707 = NBRC 107865</name>
    <dbReference type="NCBI Taxonomy" id="1423784"/>
    <lineage>
        <taxon>Bacteria</taxon>
        <taxon>Bacillati</taxon>
        <taxon>Bacillota</taxon>
        <taxon>Bacilli</taxon>
        <taxon>Lactobacillales</taxon>
        <taxon>Lactobacillaceae</taxon>
        <taxon>Lentilactobacillus</taxon>
    </lineage>
</organism>
<evidence type="ECO:0000313" key="2">
    <source>
        <dbReference type="Proteomes" id="UP000051957"/>
    </source>
</evidence>
<reference evidence="1 2" key="1">
    <citation type="journal article" date="2015" name="Genome Announc.">
        <title>Expanding the biotechnology potential of lactobacilli through comparative genomics of 213 strains and associated genera.</title>
        <authorList>
            <person name="Sun Z."/>
            <person name="Harris H.M."/>
            <person name="McCann A."/>
            <person name="Guo C."/>
            <person name="Argimon S."/>
            <person name="Zhang W."/>
            <person name="Yang X."/>
            <person name="Jeffery I.B."/>
            <person name="Cooney J.C."/>
            <person name="Kagawa T.F."/>
            <person name="Liu W."/>
            <person name="Song Y."/>
            <person name="Salvetti E."/>
            <person name="Wrobel A."/>
            <person name="Rasinkangas P."/>
            <person name="Parkhill J."/>
            <person name="Rea M.C."/>
            <person name="O'Sullivan O."/>
            <person name="Ritari J."/>
            <person name="Douillard F.P."/>
            <person name="Paul Ross R."/>
            <person name="Yang R."/>
            <person name="Briner A.E."/>
            <person name="Felis G.E."/>
            <person name="de Vos W.M."/>
            <person name="Barrangou R."/>
            <person name="Klaenhammer T.R."/>
            <person name="Caufield P.W."/>
            <person name="Cui Y."/>
            <person name="Zhang H."/>
            <person name="O'Toole P.W."/>
        </authorList>
    </citation>
    <scope>NUCLEOTIDE SEQUENCE [LARGE SCALE GENOMIC DNA]</scope>
    <source>
        <strain evidence="1 2">DSM 5707</strain>
    </source>
</reference>
<dbReference type="Gene3D" id="3.90.280.10">
    <property type="entry name" value="PEBP-like"/>
    <property type="match status" value="1"/>
</dbReference>
<dbReference type="Pfam" id="PF01161">
    <property type="entry name" value="PBP"/>
    <property type="match status" value="1"/>
</dbReference>
<evidence type="ECO:0000313" key="1">
    <source>
        <dbReference type="EMBL" id="KRM46959.1"/>
    </source>
</evidence>
<gene>
    <name evidence="1" type="ORF">FC51_GL001390</name>
</gene>
<dbReference type="EMBL" id="AZGK01000003">
    <property type="protein sequence ID" value="KRM46959.1"/>
    <property type="molecule type" value="Genomic_DNA"/>
</dbReference>
<dbReference type="InterPro" id="IPR036610">
    <property type="entry name" value="PEBP-like_sf"/>
</dbReference>
<dbReference type="PANTHER" id="PTHR30289:SF1">
    <property type="entry name" value="PEBP (PHOSPHATIDYLETHANOLAMINE-BINDING PROTEIN) FAMILY PROTEIN"/>
    <property type="match status" value="1"/>
</dbReference>
<dbReference type="SUPFAM" id="SSF49777">
    <property type="entry name" value="PEBP-like"/>
    <property type="match status" value="1"/>
</dbReference>
<dbReference type="Proteomes" id="UP000051957">
    <property type="component" value="Unassembled WGS sequence"/>
</dbReference>
<dbReference type="InterPro" id="IPR005247">
    <property type="entry name" value="YbhB_YbcL/LppC-like"/>
</dbReference>
<dbReference type="PANTHER" id="PTHR30289">
    <property type="entry name" value="UNCHARACTERIZED PROTEIN YBCL-RELATED"/>
    <property type="match status" value="1"/>
</dbReference>
<protein>
    <recommendedName>
        <fullName evidence="3">YbhB YbcL family protein</fullName>
    </recommendedName>
</protein>
<dbReference type="AlphaFoldDB" id="A0A0R1YXI7"/>
<evidence type="ECO:0008006" key="3">
    <source>
        <dbReference type="Google" id="ProtNLM"/>
    </source>
</evidence>